<protein>
    <submittedName>
        <fullName evidence="1">Uncharacterized protein</fullName>
    </submittedName>
</protein>
<dbReference type="Proteomes" id="UP000198553">
    <property type="component" value="Unassembled WGS sequence"/>
</dbReference>
<organism evidence="1 2">
    <name type="scientific">Mesobacillus persicus</name>
    <dbReference type="NCBI Taxonomy" id="930146"/>
    <lineage>
        <taxon>Bacteria</taxon>
        <taxon>Bacillati</taxon>
        <taxon>Bacillota</taxon>
        <taxon>Bacilli</taxon>
        <taxon>Bacillales</taxon>
        <taxon>Bacillaceae</taxon>
        <taxon>Mesobacillus</taxon>
    </lineage>
</organism>
<evidence type="ECO:0000313" key="1">
    <source>
        <dbReference type="EMBL" id="SEN01113.1"/>
    </source>
</evidence>
<name>A0A1H8D1C7_9BACI</name>
<evidence type="ECO:0000313" key="2">
    <source>
        <dbReference type="Proteomes" id="UP000198553"/>
    </source>
</evidence>
<reference evidence="2" key="1">
    <citation type="submission" date="2016-10" db="EMBL/GenBank/DDBJ databases">
        <authorList>
            <person name="Varghese N."/>
            <person name="Submissions S."/>
        </authorList>
    </citation>
    <scope>NUCLEOTIDE SEQUENCE [LARGE SCALE GENOMIC DNA]</scope>
    <source>
        <strain evidence="2">B48,IBRC-M 10115,DSM 25386,CECT 8001</strain>
    </source>
</reference>
<dbReference type="RefSeq" id="WP_090745749.1">
    <property type="nucleotide sequence ID" value="NZ_FOBW01000008.1"/>
</dbReference>
<dbReference type="EMBL" id="FOBW01000008">
    <property type="protein sequence ID" value="SEN01113.1"/>
    <property type="molecule type" value="Genomic_DNA"/>
</dbReference>
<sequence>MSEQTRENELNAFFEKGDWVRPDGIVTGKDDTHHDFLWDDHHAVRKHLEENPNHFVYTLRDESGGWINKGWRISNRIGHFISRVDVPMDEMDAVMYYPEDEELDEEVIDEGAELLELLGYEDVDFDCYEEMDGHTEVFFVVTDSQGQQWGVQLHRINEEYNQNLYWIRKYPTEYEWREVKK</sequence>
<dbReference type="AlphaFoldDB" id="A0A1H8D1C7"/>
<gene>
    <name evidence="1" type="ORF">SAMN05192533_10838</name>
</gene>
<accession>A0A1H8D1C7</accession>
<keyword evidence="2" id="KW-1185">Reference proteome</keyword>
<proteinExistence type="predicted"/>